<sequence length="117" mass="13190">MKRLMLAAIVALLLFPAYYVIRGSSNTDNSQTWDENDLNLWRVKIERLAANSSYGIGAIWLGKDSIARDNYIHVAISPYGDKEALMRAIEEEGIPPEAVKIEVWGEYDEDFTTPEPA</sequence>
<protein>
    <submittedName>
        <fullName evidence="1">Uncharacterized protein</fullName>
    </submittedName>
</protein>
<evidence type="ECO:0000313" key="1">
    <source>
        <dbReference type="EMBL" id="HHI01133.1"/>
    </source>
</evidence>
<reference evidence="1" key="1">
    <citation type="journal article" date="2020" name="mSystems">
        <title>Genome- and Community-Level Interaction Insights into Carbon Utilization and Element Cycling Functions of Hydrothermarchaeota in Hydrothermal Sediment.</title>
        <authorList>
            <person name="Zhou Z."/>
            <person name="Liu Y."/>
            <person name="Xu W."/>
            <person name="Pan J."/>
            <person name="Luo Z.H."/>
            <person name="Li M."/>
        </authorList>
    </citation>
    <scope>NUCLEOTIDE SEQUENCE [LARGE SCALE GENOMIC DNA]</scope>
    <source>
        <strain evidence="1">HyVt-93</strain>
    </source>
</reference>
<feature type="non-terminal residue" evidence="1">
    <location>
        <position position="117"/>
    </location>
</feature>
<accession>A0A7C5K1P6</accession>
<dbReference type="Proteomes" id="UP000886217">
    <property type="component" value="Unassembled WGS sequence"/>
</dbReference>
<organism evidence="1">
    <name type="scientific">Thermococcus litoralis</name>
    <dbReference type="NCBI Taxonomy" id="2265"/>
    <lineage>
        <taxon>Archaea</taxon>
        <taxon>Methanobacteriati</taxon>
        <taxon>Methanobacteriota</taxon>
        <taxon>Thermococci</taxon>
        <taxon>Thermococcales</taxon>
        <taxon>Thermococcaceae</taxon>
        <taxon>Thermococcus</taxon>
    </lineage>
</organism>
<proteinExistence type="predicted"/>
<name>A0A7C5K1P6_THELI</name>
<dbReference type="EMBL" id="DRTU01000270">
    <property type="protein sequence ID" value="HHI01133.1"/>
    <property type="molecule type" value="Genomic_DNA"/>
</dbReference>
<comment type="caution">
    <text evidence="1">The sequence shown here is derived from an EMBL/GenBank/DDBJ whole genome shotgun (WGS) entry which is preliminary data.</text>
</comment>
<gene>
    <name evidence="1" type="ORF">ENL40_06690</name>
</gene>
<dbReference type="AlphaFoldDB" id="A0A7C5K1P6"/>